<evidence type="ECO:0008006" key="3">
    <source>
        <dbReference type="Google" id="ProtNLM"/>
    </source>
</evidence>
<comment type="caution">
    <text evidence="1">The sequence shown here is derived from an EMBL/GenBank/DDBJ whole genome shotgun (WGS) entry which is preliminary data.</text>
</comment>
<gene>
    <name evidence="1" type="ORF">FKG94_18175</name>
</gene>
<evidence type="ECO:0000313" key="2">
    <source>
        <dbReference type="Proteomes" id="UP000319732"/>
    </source>
</evidence>
<dbReference type="AlphaFoldDB" id="A0A545T5V9"/>
<organism evidence="1 2">
    <name type="scientific">Exilibacterium tricleocarpae</name>
    <dbReference type="NCBI Taxonomy" id="2591008"/>
    <lineage>
        <taxon>Bacteria</taxon>
        <taxon>Pseudomonadati</taxon>
        <taxon>Pseudomonadota</taxon>
        <taxon>Gammaproteobacteria</taxon>
        <taxon>Cellvibrionales</taxon>
        <taxon>Cellvibrionaceae</taxon>
        <taxon>Exilibacterium</taxon>
    </lineage>
</organism>
<dbReference type="OrthoDB" id="457594at2"/>
<proteinExistence type="predicted"/>
<accession>A0A545T5V9</accession>
<dbReference type="Proteomes" id="UP000319732">
    <property type="component" value="Unassembled WGS sequence"/>
</dbReference>
<reference evidence="1 2" key="1">
    <citation type="submission" date="2019-06" db="EMBL/GenBank/DDBJ databases">
        <title>Whole genome sequence for Cellvibrionaceae sp. R142.</title>
        <authorList>
            <person name="Wang G."/>
        </authorList>
    </citation>
    <scope>NUCLEOTIDE SEQUENCE [LARGE SCALE GENOMIC DNA]</scope>
    <source>
        <strain evidence="1 2">R142</strain>
    </source>
</reference>
<keyword evidence="2" id="KW-1185">Reference proteome</keyword>
<evidence type="ECO:0000313" key="1">
    <source>
        <dbReference type="EMBL" id="TQV72621.1"/>
    </source>
</evidence>
<dbReference type="EMBL" id="VHSG01000019">
    <property type="protein sequence ID" value="TQV72621.1"/>
    <property type="molecule type" value="Genomic_DNA"/>
</dbReference>
<dbReference type="RefSeq" id="WP_142928351.1">
    <property type="nucleotide sequence ID" value="NZ_ML660098.1"/>
</dbReference>
<protein>
    <recommendedName>
        <fullName evidence="3">DUF3598 domain-containing protein</fullName>
    </recommendedName>
</protein>
<sequence length="149" mass="17404">MTNPLQDLMPSVLAHAGTWVGSYRHIDSDGNTLDFHRSRVECVFPERGPVVYLQKNQFTWEDGRCYRVEFGGVLRDGRIYWDTETFRGCGWAAGAQVFLLDLERKDEPGARFYETIVMDAGQASRARTWHWFKDGRCYKRTLCDERRLD</sequence>
<name>A0A545T5V9_9GAMM</name>